<proteinExistence type="predicted"/>
<evidence type="ECO:0000313" key="1">
    <source>
        <dbReference type="EMBL" id="MCQ5120983.1"/>
    </source>
</evidence>
<name>A0ABT1SIZ9_9FIRM</name>
<dbReference type="SUPFAM" id="SSF51556">
    <property type="entry name" value="Metallo-dependent hydrolases"/>
    <property type="match status" value="1"/>
</dbReference>
<reference evidence="1 2" key="1">
    <citation type="submission" date="2022-06" db="EMBL/GenBank/DDBJ databases">
        <title>Isolation of gut microbiota from human fecal samples.</title>
        <authorList>
            <person name="Pamer E.G."/>
            <person name="Barat B."/>
            <person name="Waligurski E."/>
            <person name="Medina S."/>
            <person name="Paddock L."/>
            <person name="Mostad J."/>
        </authorList>
    </citation>
    <scope>NUCLEOTIDE SEQUENCE [LARGE SCALE GENOMIC DNA]</scope>
    <source>
        <strain evidence="1 2">DFI.6.1</strain>
    </source>
</reference>
<dbReference type="PANTHER" id="PTHR10443">
    <property type="entry name" value="MICROSOMAL DIPEPTIDASE"/>
    <property type="match status" value="1"/>
</dbReference>
<keyword evidence="2" id="KW-1185">Reference proteome</keyword>
<dbReference type="EMBL" id="JANGCH010000002">
    <property type="protein sequence ID" value="MCQ5120983.1"/>
    <property type="molecule type" value="Genomic_DNA"/>
</dbReference>
<dbReference type="PROSITE" id="PS51365">
    <property type="entry name" value="RENAL_DIPEPTIDASE_2"/>
    <property type="match status" value="1"/>
</dbReference>
<dbReference type="InterPro" id="IPR032466">
    <property type="entry name" value="Metal_Hydrolase"/>
</dbReference>
<dbReference type="Proteomes" id="UP001524435">
    <property type="component" value="Unassembled WGS sequence"/>
</dbReference>
<sequence length="312" mass="35070">MREIGYFDLHGDIGYDVLLHKRRGESDVFANRHLKKFQRGNIQIMCMACFFDGHETWEEMQEMVLALKADLAACKEVETVCELPDVLQEGKIYAIISVEGMCGIKEDVEAKITWLYEQGVRLASLAWNDENALASGVGGSEERGLSELGRCAIAKMEELGMILDVSHLNERSFWDVVACARKPFIASHSNAYALCAHRRNLKDEQLKAIAKAGGIIGINSANQFIDEKRSKQDCAHLVKHMKYIADLIGIEHVALGLDCMDFFEDDNEMPLDFLSCEDTGRLLEEMKKVFTLTEIKQIAGENAKALFRTKKG</sequence>
<comment type="caution">
    <text evidence="1">The sequence shown here is derived from an EMBL/GenBank/DDBJ whole genome shotgun (WGS) entry which is preliminary data.</text>
</comment>
<dbReference type="Gene3D" id="3.20.20.140">
    <property type="entry name" value="Metal-dependent hydrolases"/>
    <property type="match status" value="1"/>
</dbReference>
<evidence type="ECO:0000313" key="2">
    <source>
        <dbReference type="Proteomes" id="UP001524435"/>
    </source>
</evidence>
<dbReference type="InterPro" id="IPR008257">
    <property type="entry name" value="Pept_M19"/>
</dbReference>
<dbReference type="PANTHER" id="PTHR10443:SF12">
    <property type="entry name" value="DIPEPTIDASE"/>
    <property type="match status" value="1"/>
</dbReference>
<organism evidence="1 2">
    <name type="scientific">Massilicoli timonensis</name>
    <dbReference type="NCBI Taxonomy" id="2015901"/>
    <lineage>
        <taxon>Bacteria</taxon>
        <taxon>Bacillati</taxon>
        <taxon>Bacillota</taxon>
        <taxon>Erysipelotrichia</taxon>
        <taxon>Erysipelotrichales</taxon>
        <taxon>Erysipelotrichaceae</taxon>
        <taxon>Massilicoli</taxon>
    </lineage>
</organism>
<dbReference type="Pfam" id="PF01244">
    <property type="entry name" value="Peptidase_M19"/>
    <property type="match status" value="1"/>
</dbReference>
<protein>
    <submittedName>
        <fullName evidence="1">Dipeptidase</fullName>
    </submittedName>
</protein>
<accession>A0ABT1SIZ9</accession>
<dbReference type="RefSeq" id="WP_256197333.1">
    <property type="nucleotide sequence ID" value="NZ_CALVCM010000001.1"/>
</dbReference>
<gene>
    <name evidence="1" type="ORF">NE663_01750</name>
</gene>